<accession>A0A2T7D0X3</accession>
<feature type="region of interest" description="Disordered" evidence="1">
    <location>
        <begin position="14"/>
        <end position="105"/>
    </location>
</feature>
<dbReference type="OrthoDB" id="683117at2759"/>
<proteinExistence type="predicted"/>
<dbReference type="Proteomes" id="UP000244336">
    <property type="component" value="Chromosome 7"/>
</dbReference>
<feature type="compositionally biased region" description="Acidic residues" evidence="1">
    <location>
        <begin position="166"/>
        <end position="213"/>
    </location>
</feature>
<evidence type="ECO:0000256" key="1">
    <source>
        <dbReference type="SAM" id="MobiDB-lite"/>
    </source>
</evidence>
<reference evidence="2 3" key="1">
    <citation type="submission" date="2018-04" db="EMBL/GenBank/DDBJ databases">
        <title>WGS assembly of Panicum hallii var. hallii HAL2.</title>
        <authorList>
            <person name="Lovell J."/>
            <person name="Jenkins J."/>
            <person name="Lowry D."/>
            <person name="Mamidi S."/>
            <person name="Sreedasyam A."/>
            <person name="Weng X."/>
            <person name="Barry K."/>
            <person name="Bonette J."/>
            <person name="Campitelli B."/>
            <person name="Daum C."/>
            <person name="Gordon S."/>
            <person name="Gould B."/>
            <person name="Lipzen A."/>
            <person name="MacQueen A."/>
            <person name="Palacio-Mejia J."/>
            <person name="Plott C."/>
            <person name="Shakirov E."/>
            <person name="Shu S."/>
            <person name="Yoshinaga Y."/>
            <person name="Zane M."/>
            <person name="Rokhsar D."/>
            <person name="Grimwood J."/>
            <person name="Schmutz J."/>
            <person name="Juenger T."/>
        </authorList>
    </citation>
    <scope>NUCLEOTIDE SEQUENCE [LARGE SCALE GENOMIC DNA]</scope>
    <source>
        <strain evidence="3">cv. HAL2</strain>
    </source>
</reference>
<name>A0A2T7D0X3_9POAL</name>
<evidence type="ECO:0000313" key="3">
    <source>
        <dbReference type="Proteomes" id="UP000244336"/>
    </source>
</evidence>
<dbReference type="PANTHER" id="PTHR47851">
    <property type="entry name" value="OS06G0588700 PROTEIN-RELATED"/>
    <property type="match status" value="1"/>
</dbReference>
<sequence length="338" mass="35659">MPYGERFRSASAGAVGVVDVAGGPRGAVPSRAASAARAATPIRAGSGGAPAGTAARLHRALRPARVAGGPPVGGRGGAGGSAGVAAGGPYDDDGALTQESQQRQQVKGTLISMTFGFDGHADWRKLENGPSECVGNPEVMFEDTAADASSCVHGGHIGEEGNNGGDESEDDEDYESDDDGDYESVDDDDGDYESVDDDDESDDDGDDESDAGGDEGPMSSTNLKRGRKTMSSAGPRKRIKSQMVKIMKGILETMQASSAVARKVMLGEHMAESIKQVMRLTVECGAAEGSIEHFMATKLFVKAEYRCMFLTISTNEARLAWLKRWCQEKKLYSLFDDQ</sequence>
<keyword evidence="3" id="KW-1185">Reference proteome</keyword>
<feature type="region of interest" description="Disordered" evidence="1">
    <location>
        <begin position="150"/>
        <end position="238"/>
    </location>
</feature>
<feature type="compositionally biased region" description="Gly residues" evidence="1">
    <location>
        <begin position="70"/>
        <end position="86"/>
    </location>
</feature>
<dbReference type="EMBL" id="CM009755">
    <property type="protein sequence ID" value="PUZ49224.1"/>
    <property type="molecule type" value="Genomic_DNA"/>
</dbReference>
<gene>
    <name evidence="2" type="ORF">GQ55_7G309100</name>
</gene>
<organism evidence="2 3">
    <name type="scientific">Panicum hallii var. hallii</name>
    <dbReference type="NCBI Taxonomy" id="1504633"/>
    <lineage>
        <taxon>Eukaryota</taxon>
        <taxon>Viridiplantae</taxon>
        <taxon>Streptophyta</taxon>
        <taxon>Embryophyta</taxon>
        <taxon>Tracheophyta</taxon>
        <taxon>Spermatophyta</taxon>
        <taxon>Magnoliopsida</taxon>
        <taxon>Liliopsida</taxon>
        <taxon>Poales</taxon>
        <taxon>Poaceae</taxon>
        <taxon>PACMAD clade</taxon>
        <taxon>Panicoideae</taxon>
        <taxon>Panicodae</taxon>
        <taxon>Paniceae</taxon>
        <taxon>Panicinae</taxon>
        <taxon>Panicum</taxon>
        <taxon>Panicum sect. Panicum</taxon>
    </lineage>
</organism>
<dbReference type="AlphaFoldDB" id="A0A2T7D0X3"/>
<protein>
    <recommendedName>
        <fullName evidence="4">Myb/SANT-like domain-containing protein</fullName>
    </recommendedName>
</protein>
<evidence type="ECO:0008006" key="4">
    <source>
        <dbReference type="Google" id="ProtNLM"/>
    </source>
</evidence>
<dbReference type="Gramene" id="PUZ49224">
    <property type="protein sequence ID" value="PUZ49224"/>
    <property type="gene ID" value="GQ55_7G309100"/>
</dbReference>
<feature type="compositionally biased region" description="Low complexity" evidence="1">
    <location>
        <begin position="14"/>
        <end position="44"/>
    </location>
</feature>
<dbReference type="PANTHER" id="PTHR47851:SF1">
    <property type="entry name" value="OS06G0588700 PROTEIN"/>
    <property type="match status" value="1"/>
</dbReference>
<evidence type="ECO:0000313" key="2">
    <source>
        <dbReference type="EMBL" id="PUZ49224.1"/>
    </source>
</evidence>